<proteinExistence type="predicted"/>
<protein>
    <submittedName>
        <fullName evidence="1">Uncharacterized protein</fullName>
    </submittedName>
</protein>
<evidence type="ECO:0000313" key="1">
    <source>
        <dbReference type="EMBL" id="EMG08612.1"/>
    </source>
</evidence>
<dbReference type="AlphaFoldDB" id="M3HY80"/>
<accession>M3HY80</accession>
<organism evidence="1 2">
    <name type="scientific">Leptospira interrogans serovar Grippotyphosa str. LT2186</name>
    <dbReference type="NCBI Taxonomy" id="1001599"/>
    <lineage>
        <taxon>Bacteria</taxon>
        <taxon>Pseudomonadati</taxon>
        <taxon>Spirochaetota</taxon>
        <taxon>Spirochaetia</taxon>
        <taxon>Leptospirales</taxon>
        <taxon>Leptospiraceae</taxon>
        <taxon>Leptospira</taxon>
    </lineage>
</organism>
<evidence type="ECO:0000313" key="2">
    <source>
        <dbReference type="Proteomes" id="UP000011776"/>
    </source>
</evidence>
<dbReference type="BioCyc" id="LINT1001599:G11K9-3033-MONOMER"/>
<comment type="caution">
    <text evidence="1">The sequence shown here is derived from an EMBL/GenBank/DDBJ whole genome shotgun (WGS) entry which is preliminary data.</text>
</comment>
<sequence>MRSDENRDFFYPFLLFYNILFSNSILNKIFPVALNSQERVQINELFESISKLKPLKVTIDPKFYEEKSQFSQFFGFPFSGISLEIWLKRRVTNFKIGASSEDYIANYRNGIIYLNRRFFQLSKLEQMVILIHEARHADGAEFQHIRCPFDFPYLSIRAPETRLEGMPACDDRKDGAYGFGAAFLFEIYSFGLFDENKLEEVLGMYNSEVARIILERKY</sequence>
<name>M3HY80_LEPIR</name>
<reference evidence="1 2" key="1">
    <citation type="submission" date="2013-02" db="EMBL/GenBank/DDBJ databases">
        <authorList>
            <person name="Harkins D.M."/>
            <person name="Durkin A.S."/>
            <person name="Brinkac L.M."/>
            <person name="Haft D.H."/>
            <person name="Selengut J.D."/>
            <person name="Sanka R."/>
            <person name="DePew J."/>
            <person name="Purushe J."/>
            <person name="Tulsiani S.M."/>
            <person name="Graham G.C."/>
            <person name="Burns M.-A."/>
            <person name="Dohnt M.F."/>
            <person name="Smythe L.D."/>
            <person name="McKay D.B."/>
            <person name="Craig S.B."/>
            <person name="Vinetz J.M."/>
            <person name="Sutton G.G."/>
            <person name="Nierman W.C."/>
            <person name="Fouts D.E."/>
        </authorList>
    </citation>
    <scope>NUCLEOTIDE SEQUENCE [LARGE SCALE GENOMIC DNA]</scope>
    <source>
        <strain evidence="1 2">LT2186</strain>
    </source>
</reference>
<dbReference type="EMBL" id="AFME02000368">
    <property type="protein sequence ID" value="EMG08612.1"/>
    <property type="molecule type" value="Genomic_DNA"/>
</dbReference>
<gene>
    <name evidence="1" type="ORF">LEP1GSC151_1622</name>
</gene>
<dbReference type="Proteomes" id="UP000011776">
    <property type="component" value="Unassembled WGS sequence"/>
</dbReference>